<keyword evidence="2" id="KW-0732">Signal</keyword>
<evidence type="ECO:0000256" key="1">
    <source>
        <dbReference type="ARBA" id="ARBA00010996"/>
    </source>
</evidence>
<comment type="caution">
    <text evidence="3">The sequence shown here is derived from an EMBL/GenBank/DDBJ whole genome shotgun (WGS) entry which is preliminary data.</text>
</comment>
<comment type="similarity">
    <text evidence="1">Belongs to the SCO1/2 family.</text>
</comment>
<dbReference type="Pfam" id="PF02630">
    <property type="entry name" value="SCO1-SenC"/>
    <property type="match status" value="1"/>
</dbReference>
<keyword evidence="4" id="KW-1185">Reference proteome</keyword>
<dbReference type="Gene3D" id="3.40.30.10">
    <property type="entry name" value="Glutaredoxin"/>
    <property type="match status" value="1"/>
</dbReference>
<evidence type="ECO:0000313" key="3">
    <source>
        <dbReference type="EMBL" id="MBC3884799.1"/>
    </source>
</evidence>
<sequence>MKRLNSLTTGLLFSASCLLLASATSVLAQTADGSASSSSASVTATANATANAKPLPGNSVYKIAATLSNQNNESFTLADKRGKPVLVSMFYNSCEFVCPMLIESMRLVEKDLTPAERDNLSMMLITFDPARDDTQALQSVASKHELNPKYWTIARTDPASVRKIAAALGIQYRLLEDGEFNHTTAMILLDSNGKIVARTQKIGVTDPVFLKQVRKALQNP</sequence>
<reference evidence="3 4" key="1">
    <citation type="submission" date="2020-08" db="EMBL/GenBank/DDBJ databases">
        <title>Novel species isolated from subtropical streams in China.</title>
        <authorList>
            <person name="Lu H."/>
        </authorList>
    </citation>
    <scope>NUCLEOTIDE SEQUENCE [LARGE SCALE GENOMIC DNA]</scope>
    <source>
        <strain evidence="3 4">FT31W</strain>
    </source>
</reference>
<feature type="chain" id="PRO_5045910999" evidence="2">
    <location>
        <begin position="29"/>
        <end position="220"/>
    </location>
</feature>
<proteinExistence type="inferred from homology"/>
<dbReference type="Proteomes" id="UP000613113">
    <property type="component" value="Unassembled WGS sequence"/>
</dbReference>
<dbReference type="PROSITE" id="PS51257">
    <property type="entry name" value="PROKAR_LIPOPROTEIN"/>
    <property type="match status" value="1"/>
</dbReference>
<name>A0ABR6YLX0_9BURK</name>
<protein>
    <submittedName>
        <fullName evidence="3">SCO family protein</fullName>
    </submittedName>
</protein>
<dbReference type="SUPFAM" id="SSF52833">
    <property type="entry name" value="Thioredoxin-like"/>
    <property type="match status" value="1"/>
</dbReference>
<organism evidence="3 4">
    <name type="scientific">Undibacterium griseum</name>
    <dbReference type="NCBI Taxonomy" id="2762295"/>
    <lineage>
        <taxon>Bacteria</taxon>
        <taxon>Pseudomonadati</taxon>
        <taxon>Pseudomonadota</taxon>
        <taxon>Betaproteobacteria</taxon>
        <taxon>Burkholderiales</taxon>
        <taxon>Oxalobacteraceae</taxon>
        <taxon>Undibacterium</taxon>
    </lineage>
</organism>
<dbReference type="RefSeq" id="WP_186862384.1">
    <property type="nucleotide sequence ID" value="NZ_JACOGC010000002.1"/>
</dbReference>
<evidence type="ECO:0000256" key="2">
    <source>
        <dbReference type="SAM" id="SignalP"/>
    </source>
</evidence>
<dbReference type="PANTHER" id="PTHR12151:SF25">
    <property type="entry name" value="LINALOOL DEHYDRATASE_ISOMERASE DOMAIN-CONTAINING PROTEIN"/>
    <property type="match status" value="1"/>
</dbReference>
<dbReference type="CDD" id="cd02968">
    <property type="entry name" value="SCO"/>
    <property type="match status" value="1"/>
</dbReference>
<feature type="signal peptide" evidence="2">
    <location>
        <begin position="1"/>
        <end position="28"/>
    </location>
</feature>
<accession>A0ABR6YLX0</accession>
<dbReference type="PANTHER" id="PTHR12151">
    <property type="entry name" value="ELECTRON TRANSPORT PROTIN SCO1/SENC FAMILY MEMBER"/>
    <property type="match status" value="1"/>
</dbReference>
<gene>
    <name evidence="3" type="ORF">H8K27_06640</name>
</gene>
<dbReference type="InterPro" id="IPR003782">
    <property type="entry name" value="SCO1/SenC"/>
</dbReference>
<evidence type="ECO:0000313" key="4">
    <source>
        <dbReference type="Proteomes" id="UP000613113"/>
    </source>
</evidence>
<dbReference type="EMBL" id="JACOGC010000002">
    <property type="protein sequence ID" value="MBC3884799.1"/>
    <property type="molecule type" value="Genomic_DNA"/>
</dbReference>
<dbReference type="InterPro" id="IPR036249">
    <property type="entry name" value="Thioredoxin-like_sf"/>
</dbReference>